<comment type="caution">
    <text evidence="2">The sequence shown here is derived from an EMBL/GenBank/DDBJ whole genome shotgun (WGS) entry which is preliminary data.</text>
</comment>
<sequence>MKSIFRVGSGKFSNRDSKKKNDDNPDSVHKGNYLYTDGGVFENEPVGMARALVDHNKDEKDNVTRYYLLVKPGEREPSQDPFLNQEENLLTTAIALFGAIFQQAQFQDWIMEKIDSPELLTITSNDSELIGDVFSAFSGFLEEKFRAYDYNIGRERARDELKATITNLLSYEPDKMPAIEWKVAKEKSVIGGETLTQWEDVKSKLGELAKEIRVDAKDKVIVDDQGDQCKKGKRSQLKELHRLMHEVKPETRKEICEQLKERLGYLVDFINDEYLTKADEANSLGIDEFFNNLNQRLRGGSGDNKFNIKKWARQAFGQKRTKNILVGVLDFWLEKNILNPP</sequence>
<reference evidence="2 3" key="1">
    <citation type="submission" date="2017-10" db="EMBL/GenBank/DDBJ databases">
        <title>A large-scale comparative metagenomic study reveals the eutrophication-driven functional interactions in six Microcystis-epibionts communities.</title>
        <authorList>
            <person name="Li Q."/>
            <person name="Lin F."/>
        </authorList>
    </citation>
    <scope>NUCLEOTIDE SEQUENCE [LARGE SCALE GENOMIC DNA]</scope>
    <source>
        <strain evidence="2">TF09</strain>
    </source>
</reference>
<dbReference type="Proteomes" id="UP000256873">
    <property type="component" value="Unassembled WGS sequence"/>
</dbReference>
<name>A0A3E0LAF0_9CHRO</name>
<evidence type="ECO:0000313" key="2">
    <source>
        <dbReference type="EMBL" id="REJ44480.1"/>
    </source>
</evidence>
<organism evidence="2 3">
    <name type="scientific">Microcystis flos-aquae TF09</name>
    <dbReference type="NCBI Taxonomy" id="2060473"/>
    <lineage>
        <taxon>Bacteria</taxon>
        <taxon>Bacillati</taxon>
        <taxon>Cyanobacteriota</taxon>
        <taxon>Cyanophyceae</taxon>
        <taxon>Oscillatoriophycideae</taxon>
        <taxon>Chroococcales</taxon>
        <taxon>Microcystaceae</taxon>
        <taxon>Microcystis</taxon>
    </lineage>
</organism>
<dbReference type="EMBL" id="QQWC01000001">
    <property type="protein sequence ID" value="REJ44480.1"/>
    <property type="molecule type" value="Genomic_DNA"/>
</dbReference>
<evidence type="ECO:0000313" key="3">
    <source>
        <dbReference type="Proteomes" id="UP000256873"/>
    </source>
</evidence>
<feature type="region of interest" description="Disordered" evidence="1">
    <location>
        <begin position="1"/>
        <end position="30"/>
    </location>
</feature>
<dbReference type="AlphaFoldDB" id="A0A3E0LAF0"/>
<protein>
    <submittedName>
        <fullName evidence="2">Uncharacterized protein</fullName>
    </submittedName>
</protein>
<evidence type="ECO:0000256" key="1">
    <source>
        <dbReference type="SAM" id="MobiDB-lite"/>
    </source>
</evidence>
<feature type="compositionally biased region" description="Basic and acidic residues" evidence="1">
    <location>
        <begin position="13"/>
        <end position="29"/>
    </location>
</feature>
<accession>A0A3E0LAF0</accession>
<gene>
    <name evidence="2" type="ORF">DWQ54_02845</name>
</gene>
<proteinExistence type="predicted"/>